<dbReference type="Pfam" id="PF07980">
    <property type="entry name" value="SusD_RagB"/>
    <property type="match status" value="1"/>
</dbReference>
<dbReference type="RefSeq" id="WP_220248972.1">
    <property type="nucleotide sequence ID" value="NZ_JAICCF010000001.1"/>
</dbReference>
<evidence type="ECO:0000256" key="4">
    <source>
        <dbReference type="ARBA" id="ARBA00023136"/>
    </source>
</evidence>
<sequence length="463" mass="51259">MKRILSYIIILGVAAGQYACNKQLNALPDQSKVEENVILDLKGAEVALNGAYYRFVNGGDDRGVPSTITANDREIFPGRLSGYVEYPYGGGDLTNITIQAESFSILPAWTNSYMLVNAANGVIKGTEALPPAKISDQKRKEILGQARFLRAYGHYRLLSYFGQFYDINSAYGALLRLEPVTSNNISKQRSSVKESYDAIMEDVDYAIANAPATNTSYYASKWAAKALKARILINRAQPGDYQEVINIGREFMGGSPYSLEADLRQLFINKGIESNEVILGILPMPNQRSKADTYFYFGPGYVPTQPLTDIFKGDPRANWVLGDMSGSVGITKFIGPKVEHCYVFRLTEIYLLTAEAIVRSGGSVTEAGGYLRTVMEHAGVTDFTAVNNATTADAMLIEIYKETVRNMICEDGQEWFALLRLPFATVQSIRPAIISINQYILPIPRTEFQRNAQIGEQNPGFNK</sequence>
<keyword evidence="4" id="KW-0472">Membrane</keyword>
<accession>A0ABS7GAK6</accession>
<dbReference type="Gene3D" id="1.25.40.390">
    <property type="match status" value="1"/>
</dbReference>
<evidence type="ECO:0000256" key="5">
    <source>
        <dbReference type="ARBA" id="ARBA00023237"/>
    </source>
</evidence>
<evidence type="ECO:0000259" key="6">
    <source>
        <dbReference type="Pfam" id="PF07980"/>
    </source>
</evidence>
<reference evidence="8 9" key="1">
    <citation type="submission" date="2021-08" db="EMBL/GenBank/DDBJ databases">
        <title>The genome sequence of Chitinophaga sp. B61.</title>
        <authorList>
            <person name="Zhang X."/>
        </authorList>
    </citation>
    <scope>NUCLEOTIDE SEQUENCE [LARGE SCALE GENOMIC DNA]</scope>
    <source>
        <strain evidence="8 9">B61</strain>
    </source>
</reference>
<evidence type="ECO:0000259" key="7">
    <source>
        <dbReference type="Pfam" id="PF14322"/>
    </source>
</evidence>
<dbReference type="Pfam" id="PF14322">
    <property type="entry name" value="SusD-like_3"/>
    <property type="match status" value="1"/>
</dbReference>
<proteinExistence type="inferred from homology"/>
<dbReference type="InterPro" id="IPR012944">
    <property type="entry name" value="SusD_RagB_dom"/>
</dbReference>
<evidence type="ECO:0000313" key="8">
    <source>
        <dbReference type="EMBL" id="MBW8683762.1"/>
    </source>
</evidence>
<comment type="subcellular location">
    <subcellularLocation>
        <location evidence="1">Cell outer membrane</location>
    </subcellularLocation>
</comment>
<dbReference type="InterPro" id="IPR033985">
    <property type="entry name" value="SusD-like_N"/>
</dbReference>
<keyword evidence="9" id="KW-1185">Reference proteome</keyword>
<evidence type="ECO:0000256" key="1">
    <source>
        <dbReference type="ARBA" id="ARBA00004442"/>
    </source>
</evidence>
<name>A0ABS7GAK6_9BACT</name>
<dbReference type="EMBL" id="JAICCF010000001">
    <property type="protein sequence ID" value="MBW8683762.1"/>
    <property type="molecule type" value="Genomic_DNA"/>
</dbReference>
<protein>
    <submittedName>
        <fullName evidence="8">RagB/SusD family nutrient uptake outer membrane protein</fullName>
    </submittedName>
</protein>
<dbReference type="SUPFAM" id="SSF48452">
    <property type="entry name" value="TPR-like"/>
    <property type="match status" value="1"/>
</dbReference>
<evidence type="ECO:0000256" key="2">
    <source>
        <dbReference type="ARBA" id="ARBA00006275"/>
    </source>
</evidence>
<evidence type="ECO:0000256" key="3">
    <source>
        <dbReference type="ARBA" id="ARBA00022729"/>
    </source>
</evidence>
<dbReference type="InterPro" id="IPR011990">
    <property type="entry name" value="TPR-like_helical_dom_sf"/>
</dbReference>
<keyword evidence="5" id="KW-0998">Cell outer membrane</keyword>
<feature type="domain" description="SusD-like N-terminal" evidence="7">
    <location>
        <begin position="104"/>
        <end position="231"/>
    </location>
</feature>
<organism evidence="8 9">
    <name type="scientific">Chitinophaga rhizophila</name>
    <dbReference type="NCBI Taxonomy" id="2866212"/>
    <lineage>
        <taxon>Bacteria</taxon>
        <taxon>Pseudomonadati</taxon>
        <taxon>Bacteroidota</taxon>
        <taxon>Chitinophagia</taxon>
        <taxon>Chitinophagales</taxon>
        <taxon>Chitinophagaceae</taxon>
        <taxon>Chitinophaga</taxon>
    </lineage>
</organism>
<dbReference type="Proteomes" id="UP000812961">
    <property type="component" value="Unassembled WGS sequence"/>
</dbReference>
<comment type="similarity">
    <text evidence="2">Belongs to the SusD family.</text>
</comment>
<feature type="domain" description="RagB/SusD" evidence="6">
    <location>
        <begin position="341"/>
        <end position="420"/>
    </location>
</feature>
<evidence type="ECO:0000313" key="9">
    <source>
        <dbReference type="Proteomes" id="UP000812961"/>
    </source>
</evidence>
<gene>
    <name evidence="8" type="ORF">K1Y79_05405</name>
</gene>
<keyword evidence="3" id="KW-0732">Signal</keyword>
<comment type="caution">
    <text evidence="8">The sequence shown here is derived from an EMBL/GenBank/DDBJ whole genome shotgun (WGS) entry which is preliminary data.</text>
</comment>